<gene>
    <name evidence="14" type="ORF">GSTUAT00005048001</name>
</gene>
<dbReference type="PANTHER" id="PTHR43981:SF2">
    <property type="entry name" value="ENOYL-[ACYL-CARRIER-PROTEIN] REDUCTASE, MITOCHONDRIAL"/>
    <property type="match status" value="1"/>
</dbReference>
<evidence type="ECO:0000256" key="2">
    <source>
        <dbReference type="ARBA" id="ARBA00010371"/>
    </source>
</evidence>
<evidence type="ECO:0000256" key="8">
    <source>
        <dbReference type="ARBA" id="ARBA00023098"/>
    </source>
</evidence>
<keyword evidence="10" id="KW-0275">Fatty acid biosynthesis</keyword>
<dbReference type="Pfam" id="PF00107">
    <property type="entry name" value="ADH_zinc_N"/>
    <property type="match status" value="1"/>
</dbReference>
<dbReference type="InterPro" id="IPR051034">
    <property type="entry name" value="Mito_Enoyl-ACP_Reductase"/>
</dbReference>
<evidence type="ECO:0000256" key="10">
    <source>
        <dbReference type="ARBA" id="ARBA00023160"/>
    </source>
</evidence>
<dbReference type="InterPro" id="IPR011032">
    <property type="entry name" value="GroES-like_sf"/>
</dbReference>
<accession>A0A292PTP3</accession>
<sequence length="392" mass="42629">MIPLRTPLQRALLCSAGTGIVPRRHITVFGYTQAKALIFSDHGQPKDVLKLHSHSISPAYGDEITVRFLAAPINPADINQIEGVYPSKPAFTTALGTLIPHAVPGNEGAVQVLSIGSSVTGFAPGDVAIMRHTAFGTWRTHATARSSDLLKIPKSPSIITPLQAATVSVNPCTAYRLLKDFVPLQPGEWFVQNAANSGVGRAALQFGRIWGLKSVNVVRHREGVEELKRELRELGGGGEAGTVVLTDQELGDPERRKEVVERMDGKGAMLGLNSVGGKAGIDLCKLLDTGGHLVTYGAMSKKPLTLGASLLIFKDLHFHGFWVSRWSDRHPAEREAMLEEIFRYIASGELKDAPMEITVWKRDTNGEELRAAIERSVQGFGGKKQIFVFEDE</sequence>
<evidence type="ECO:0000256" key="6">
    <source>
        <dbReference type="ARBA" id="ARBA00022946"/>
    </source>
</evidence>
<evidence type="ECO:0000256" key="7">
    <source>
        <dbReference type="ARBA" id="ARBA00023002"/>
    </source>
</evidence>
<keyword evidence="7" id="KW-0560">Oxidoreductase</keyword>
<dbReference type="InterPro" id="IPR036291">
    <property type="entry name" value="NAD(P)-bd_dom_sf"/>
</dbReference>
<keyword evidence="9" id="KW-0496">Mitochondrion</keyword>
<evidence type="ECO:0000256" key="12">
    <source>
        <dbReference type="ARBA" id="ARBA00048843"/>
    </source>
</evidence>
<dbReference type="CDD" id="cd08290">
    <property type="entry name" value="ETR"/>
    <property type="match status" value="1"/>
</dbReference>
<dbReference type="Pfam" id="PF08240">
    <property type="entry name" value="ADH_N"/>
    <property type="match status" value="1"/>
</dbReference>
<evidence type="ECO:0000256" key="3">
    <source>
        <dbReference type="ARBA" id="ARBA00022516"/>
    </source>
</evidence>
<dbReference type="GO" id="GO:0005739">
    <property type="term" value="C:mitochondrion"/>
    <property type="evidence" value="ECO:0007669"/>
    <property type="project" value="UniProtKB-SubCell"/>
</dbReference>
<evidence type="ECO:0000256" key="5">
    <source>
        <dbReference type="ARBA" id="ARBA00022857"/>
    </source>
</evidence>
<dbReference type="SMART" id="SM00829">
    <property type="entry name" value="PKS_ER"/>
    <property type="match status" value="1"/>
</dbReference>
<dbReference type="SUPFAM" id="SSF50129">
    <property type="entry name" value="GroES-like"/>
    <property type="match status" value="1"/>
</dbReference>
<dbReference type="GO" id="GO:0141148">
    <property type="term" value="F:enoyl-[acyl-carrier-protein] reductase (NADPH) activity"/>
    <property type="evidence" value="ECO:0007669"/>
    <property type="project" value="UniProtKB-EC"/>
</dbReference>
<keyword evidence="15" id="KW-1185">Reference proteome</keyword>
<keyword evidence="4" id="KW-0276">Fatty acid metabolism</keyword>
<evidence type="ECO:0000313" key="15">
    <source>
        <dbReference type="Proteomes" id="UP001412239"/>
    </source>
</evidence>
<evidence type="ECO:0000259" key="13">
    <source>
        <dbReference type="SMART" id="SM00829"/>
    </source>
</evidence>
<dbReference type="FunFam" id="3.40.50.720:FF:000112">
    <property type="entry name" value="Enoyl-[acyl-carrier-protein] reductase 1, mitochondrial"/>
    <property type="match status" value="1"/>
</dbReference>
<keyword evidence="8" id="KW-0443">Lipid metabolism</keyword>
<dbReference type="SUPFAM" id="SSF51735">
    <property type="entry name" value="NAD(P)-binding Rossmann-fold domains"/>
    <property type="match status" value="1"/>
</dbReference>
<dbReference type="InterPro" id="IPR013154">
    <property type="entry name" value="ADH-like_N"/>
</dbReference>
<dbReference type="Gene3D" id="3.90.180.10">
    <property type="entry name" value="Medium-chain alcohol dehydrogenases, catalytic domain"/>
    <property type="match status" value="1"/>
</dbReference>
<dbReference type="Gene3D" id="3.40.50.720">
    <property type="entry name" value="NAD(P)-binding Rossmann-like Domain"/>
    <property type="match status" value="1"/>
</dbReference>
<comment type="catalytic activity">
    <reaction evidence="12">
        <text>a 2,3-saturated acyl-[ACP] + NADP(+) = a (2E)-enoyl-[ACP] + NADPH + H(+)</text>
        <dbReference type="Rhea" id="RHEA:22564"/>
        <dbReference type="Rhea" id="RHEA-COMP:9925"/>
        <dbReference type="Rhea" id="RHEA-COMP:9926"/>
        <dbReference type="ChEBI" id="CHEBI:15378"/>
        <dbReference type="ChEBI" id="CHEBI:57783"/>
        <dbReference type="ChEBI" id="CHEBI:58349"/>
        <dbReference type="ChEBI" id="CHEBI:78784"/>
        <dbReference type="ChEBI" id="CHEBI:78785"/>
        <dbReference type="EC" id="1.3.1.104"/>
    </reaction>
</comment>
<dbReference type="AlphaFoldDB" id="A0A292PTP3"/>
<dbReference type="InterPro" id="IPR013149">
    <property type="entry name" value="ADH-like_C"/>
</dbReference>
<dbReference type="InterPro" id="IPR020843">
    <property type="entry name" value="ER"/>
</dbReference>
<dbReference type="PANTHER" id="PTHR43981">
    <property type="entry name" value="ENOYL-[ACYL-CARRIER-PROTEIN] REDUCTASE, MITOCHONDRIAL"/>
    <property type="match status" value="1"/>
</dbReference>
<evidence type="ECO:0000256" key="9">
    <source>
        <dbReference type="ARBA" id="ARBA00023128"/>
    </source>
</evidence>
<dbReference type="GO" id="GO:0006633">
    <property type="term" value="P:fatty acid biosynthetic process"/>
    <property type="evidence" value="ECO:0007669"/>
    <property type="project" value="UniProtKB-KW"/>
</dbReference>
<protein>
    <recommendedName>
        <fullName evidence="11">enoyl-[acyl-carrier-protein] reductase</fullName>
        <ecNumber evidence="11">1.3.1.104</ecNumber>
    </recommendedName>
</protein>
<evidence type="ECO:0000256" key="1">
    <source>
        <dbReference type="ARBA" id="ARBA00004173"/>
    </source>
</evidence>
<proteinExistence type="inferred from homology"/>
<feature type="domain" description="Enoyl reductase (ER)" evidence="13">
    <location>
        <begin position="43"/>
        <end position="389"/>
    </location>
</feature>
<dbReference type="Proteomes" id="UP001412239">
    <property type="component" value="Unassembled WGS sequence"/>
</dbReference>
<keyword evidence="5" id="KW-0521">NADP</keyword>
<evidence type="ECO:0000256" key="11">
    <source>
        <dbReference type="ARBA" id="ARBA00038963"/>
    </source>
</evidence>
<dbReference type="EMBL" id="LN891037">
    <property type="protein sequence ID" value="CUS10906.1"/>
    <property type="molecule type" value="Genomic_DNA"/>
</dbReference>
<name>A0A292PTP3_9PEZI</name>
<comment type="subcellular location">
    <subcellularLocation>
        <location evidence="1">Mitochondrion</location>
    </subcellularLocation>
</comment>
<evidence type="ECO:0000256" key="4">
    <source>
        <dbReference type="ARBA" id="ARBA00022832"/>
    </source>
</evidence>
<keyword evidence="6" id="KW-0809">Transit peptide</keyword>
<comment type="similarity">
    <text evidence="2">Belongs to the zinc-containing alcohol dehydrogenase family. Quinone oxidoreductase subfamily.</text>
</comment>
<reference evidence="14" key="1">
    <citation type="submission" date="2015-10" db="EMBL/GenBank/DDBJ databases">
        <authorList>
            <person name="Regsiter A."/>
            <person name="william w."/>
        </authorList>
    </citation>
    <scope>NUCLEOTIDE SEQUENCE</scope>
    <source>
        <strain evidence="14">Montdore</strain>
    </source>
</reference>
<keyword evidence="3" id="KW-0444">Lipid biosynthesis</keyword>
<organism evidence="14 15">
    <name type="scientific">Tuber aestivum</name>
    <name type="common">summer truffle</name>
    <dbReference type="NCBI Taxonomy" id="59557"/>
    <lineage>
        <taxon>Eukaryota</taxon>
        <taxon>Fungi</taxon>
        <taxon>Dikarya</taxon>
        <taxon>Ascomycota</taxon>
        <taxon>Pezizomycotina</taxon>
        <taxon>Pezizomycetes</taxon>
        <taxon>Pezizales</taxon>
        <taxon>Tuberaceae</taxon>
        <taxon>Tuber</taxon>
    </lineage>
</organism>
<evidence type="ECO:0000313" key="14">
    <source>
        <dbReference type="EMBL" id="CUS10906.1"/>
    </source>
</evidence>
<dbReference type="EC" id="1.3.1.104" evidence="11"/>